<evidence type="ECO:0000313" key="3">
    <source>
        <dbReference type="Proteomes" id="UP000531659"/>
    </source>
</evidence>
<feature type="transmembrane region" description="Helical" evidence="1">
    <location>
        <begin position="38"/>
        <end position="58"/>
    </location>
</feature>
<protein>
    <submittedName>
        <fullName evidence="2">Uncharacterized protein</fullName>
    </submittedName>
</protein>
<dbReference type="EMBL" id="JABEYB010000027">
    <property type="protein sequence ID" value="NNU78579.1"/>
    <property type="molecule type" value="Genomic_DNA"/>
</dbReference>
<evidence type="ECO:0000313" key="2">
    <source>
        <dbReference type="EMBL" id="NNU78579.1"/>
    </source>
</evidence>
<keyword evidence="1" id="KW-1133">Transmembrane helix</keyword>
<gene>
    <name evidence="2" type="ORF">HLQ16_22060</name>
</gene>
<sequence>MKKIILVGTGIFILGFIVSGFCGNLFSSGDVEHSYLNGIIFSILYLSSVIGISTTLILKEIKTTRNSNVFDFDLTSTLDTLKENDILNDSEYIQSLNYFNLVDKRNENKKKFDECVKILFKLSHENNMSFYEYKIKLLKSLYKQY</sequence>
<accession>A0A7Y3T046</accession>
<reference evidence="2 3" key="1">
    <citation type="submission" date="2020-05" db="EMBL/GenBank/DDBJ databases">
        <title>Complete genome of Clostridium estertheticum subspecies estertheticum, isolated from Vacuum packed lamb meat from New Zealand imported to Switzerland.</title>
        <authorList>
            <person name="Wambui J."/>
            <person name="Stevens M.J.A."/>
            <person name="Stephan R."/>
        </authorList>
    </citation>
    <scope>NUCLEOTIDE SEQUENCE [LARGE SCALE GENOMIC DNA]</scope>
    <source>
        <strain evidence="2 3">CEST001</strain>
    </source>
</reference>
<evidence type="ECO:0000256" key="1">
    <source>
        <dbReference type="SAM" id="Phobius"/>
    </source>
</evidence>
<dbReference type="RefSeq" id="WP_171299126.1">
    <property type="nucleotide sequence ID" value="NZ_CP087101.1"/>
</dbReference>
<dbReference type="AlphaFoldDB" id="A0A7Y3T046"/>
<dbReference type="Proteomes" id="UP000531659">
    <property type="component" value="Unassembled WGS sequence"/>
</dbReference>
<keyword evidence="1" id="KW-0472">Membrane</keyword>
<organism evidence="2 3">
    <name type="scientific">Clostridium estertheticum</name>
    <dbReference type="NCBI Taxonomy" id="238834"/>
    <lineage>
        <taxon>Bacteria</taxon>
        <taxon>Bacillati</taxon>
        <taxon>Bacillota</taxon>
        <taxon>Clostridia</taxon>
        <taxon>Eubacteriales</taxon>
        <taxon>Clostridiaceae</taxon>
        <taxon>Clostridium</taxon>
    </lineage>
</organism>
<comment type="caution">
    <text evidence="2">The sequence shown here is derived from an EMBL/GenBank/DDBJ whole genome shotgun (WGS) entry which is preliminary data.</text>
</comment>
<feature type="transmembrane region" description="Helical" evidence="1">
    <location>
        <begin position="5"/>
        <end position="26"/>
    </location>
</feature>
<keyword evidence="1" id="KW-0812">Transmembrane</keyword>
<name>A0A7Y3T046_9CLOT</name>
<proteinExistence type="predicted"/>